<dbReference type="EMBL" id="MFVK01000023">
    <property type="protein sequence ID" value="OGI99393.1"/>
    <property type="molecule type" value="Genomic_DNA"/>
</dbReference>
<feature type="compositionally biased region" description="Basic and acidic residues" evidence="1">
    <location>
        <begin position="712"/>
        <end position="723"/>
    </location>
</feature>
<reference evidence="3 4" key="1">
    <citation type="journal article" date="2016" name="Nat. Commun.">
        <title>Thousands of microbial genomes shed light on interconnected biogeochemical processes in an aquifer system.</title>
        <authorList>
            <person name="Anantharaman K."/>
            <person name="Brown C.T."/>
            <person name="Hug L.A."/>
            <person name="Sharon I."/>
            <person name="Castelle C.J."/>
            <person name="Probst A.J."/>
            <person name="Thomas B.C."/>
            <person name="Singh A."/>
            <person name="Wilkins M.J."/>
            <person name="Karaoz U."/>
            <person name="Brodie E.L."/>
            <person name="Williams K.H."/>
            <person name="Hubbard S.S."/>
            <person name="Banfield J.F."/>
        </authorList>
    </citation>
    <scope>NUCLEOTIDE SEQUENCE [LARGE SCALE GENOMIC DNA]</scope>
</reference>
<feature type="transmembrane region" description="Helical" evidence="2">
    <location>
        <begin position="398"/>
        <end position="418"/>
    </location>
</feature>
<feature type="transmembrane region" description="Helical" evidence="2">
    <location>
        <begin position="102"/>
        <end position="122"/>
    </location>
</feature>
<gene>
    <name evidence="3" type="ORF">A3H53_01490</name>
</gene>
<keyword evidence="2" id="KW-1133">Transmembrane helix</keyword>
<proteinExistence type="predicted"/>
<feature type="transmembrane region" description="Helical" evidence="2">
    <location>
        <begin position="39"/>
        <end position="58"/>
    </location>
</feature>
<evidence type="ECO:0000313" key="3">
    <source>
        <dbReference type="EMBL" id="OGI99393.1"/>
    </source>
</evidence>
<dbReference type="Proteomes" id="UP000176479">
    <property type="component" value="Unassembled WGS sequence"/>
</dbReference>
<sequence length="723" mass="78602">MRSNIFNRLSFVSLFLVMVLLPFFLLPFTNIPIGISKGVLLATGLAFSVIFWGFARFFDGKIILPRSLPLFGGGLIVLVVFLSAIFVKDSEVSFFGTMFDIGSFWFIFSGFLFMLMCALVFRDQKSARVVLFGVILSSIVVLIFQTVHMFFPGELSLGVLDPALKTDNVIGSWNELGLFAGFSALMSLLMVEFFLMTRLEKWILRALIILSVFLIAAINFSLVWELLGVSALIIFVYKISISFKEKIAEDAGSATSVKKEKTHFPVFSFVIIMIALLFFMSGQFVGGIISSRLGVQNTEINITLRTTTEVARAVLKDNFLFGIGPNKFGEAWAMYKPVTVNAPINGNLWNLPVSSGSGLLPTIISTTGYAGILAWLLFFGLFIFSGVKSIFSSIKNRVNWETMAFFVLSLYLFVSSFFYPAGSVTFLLALAFAGVFAGLSAGNNAGGDISLSFLSDHRKSFFSILFIVLAIVLSSAALFTYAGRLASVSYFREALTVPTVPEAVVAINKALSLYQNDLYLRAYAQIYLVKLNSLAQKKEGELSDADKKDLQTSLDQAVIGAKSAVAYNPKNYINLQALGSLYENLAAIGVKDAYLGAAEAYKGAATLNPNNPGIKLSLAIASNALKKADEAESYAKEALALKPDYVDGWIVLSKLAKSAGNNADALSYAKTALSISPLDENLKKYVDLLKNGSSSNVAVPPTSSTLPSDSTPKIKDSSVKNKQ</sequence>
<feature type="transmembrane region" description="Helical" evidence="2">
    <location>
        <begin position="12"/>
        <end position="33"/>
    </location>
</feature>
<feature type="compositionally biased region" description="Low complexity" evidence="1">
    <location>
        <begin position="700"/>
        <end position="711"/>
    </location>
</feature>
<feature type="transmembrane region" description="Helical" evidence="2">
    <location>
        <begin position="176"/>
        <end position="195"/>
    </location>
</feature>
<feature type="transmembrane region" description="Helical" evidence="2">
    <location>
        <begin position="226"/>
        <end position="243"/>
    </location>
</feature>
<feature type="transmembrane region" description="Helical" evidence="2">
    <location>
        <begin position="202"/>
        <end position="220"/>
    </location>
</feature>
<dbReference type="Gene3D" id="1.25.40.10">
    <property type="entry name" value="Tetratricopeptide repeat domain"/>
    <property type="match status" value="1"/>
</dbReference>
<feature type="transmembrane region" description="Helical" evidence="2">
    <location>
        <begin position="70"/>
        <end position="87"/>
    </location>
</feature>
<keyword evidence="2" id="KW-0472">Membrane</keyword>
<dbReference type="InterPro" id="IPR011990">
    <property type="entry name" value="TPR-like_helical_dom_sf"/>
</dbReference>
<evidence type="ECO:0000256" key="1">
    <source>
        <dbReference type="SAM" id="MobiDB-lite"/>
    </source>
</evidence>
<keyword evidence="2" id="KW-0812">Transmembrane</keyword>
<dbReference type="SUPFAM" id="SSF48452">
    <property type="entry name" value="TPR-like"/>
    <property type="match status" value="1"/>
</dbReference>
<accession>A0A1F6XZ70</accession>
<feature type="transmembrane region" description="Helical" evidence="2">
    <location>
        <begin position="129"/>
        <end position="151"/>
    </location>
</feature>
<organism evidence="3 4">
    <name type="scientific">Candidatus Nomurabacteria bacterium RIFCSPLOWO2_02_FULL_40_10</name>
    <dbReference type="NCBI Taxonomy" id="1801786"/>
    <lineage>
        <taxon>Bacteria</taxon>
        <taxon>Candidatus Nomuraibacteriota</taxon>
    </lineage>
</organism>
<comment type="caution">
    <text evidence="3">The sequence shown here is derived from an EMBL/GenBank/DDBJ whole genome shotgun (WGS) entry which is preliminary data.</text>
</comment>
<feature type="region of interest" description="Disordered" evidence="1">
    <location>
        <begin position="696"/>
        <end position="723"/>
    </location>
</feature>
<evidence type="ECO:0000313" key="4">
    <source>
        <dbReference type="Proteomes" id="UP000176479"/>
    </source>
</evidence>
<feature type="transmembrane region" description="Helical" evidence="2">
    <location>
        <begin position="424"/>
        <end position="441"/>
    </location>
</feature>
<name>A0A1F6XZ70_9BACT</name>
<dbReference type="AlphaFoldDB" id="A0A1F6XZ70"/>
<feature type="transmembrane region" description="Helical" evidence="2">
    <location>
        <begin position="359"/>
        <end position="386"/>
    </location>
</feature>
<evidence type="ECO:0000256" key="2">
    <source>
        <dbReference type="SAM" id="Phobius"/>
    </source>
</evidence>
<feature type="transmembrane region" description="Helical" evidence="2">
    <location>
        <begin position="461"/>
        <end position="482"/>
    </location>
</feature>
<protein>
    <submittedName>
        <fullName evidence="3">Uncharacterized protein</fullName>
    </submittedName>
</protein>
<feature type="transmembrane region" description="Helical" evidence="2">
    <location>
        <begin position="264"/>
        <end position="289"/>
    </location>
</feature>